<dbReference type="PANTHER" id="PTHR43689:SF8">
    <property type="entry name" value="ALPHA_BETA-HYDROLASES SUPERFAMILY PROTEIN"/>
    <property type="match status" value="1"/>
</dbReference>
<dbReference type="OrthoDB" id="8562572at2"/>
<evidence type="ECO:0000259" key="1">
    <source>
        <dbReference type="Pfam" id="PF12697"/>
    </source>
</evidence>
<comment type="caution">
    <text evidence="2">The sequence shown here is derived from an EMBL/GenBank/DDBJ whole genome shotgun (WGS) entry which is preliminary data.</text>
</comment>
<sequence length="290" mass="30481">MPATESLDWLRDGADWPHRDASRFVVAGGVRWHVQIAGDGPPLLLLHGSGASTHSWRDLLPLLARTHTVIAPDLPGHAFTSTPPAHTLSLPGMAHAVAALMDTLRIAPAAVAGHSAGAAIALRMQLDGLLPGRHLVSLNGALLPLPGLAGLLFPPAARLLSLTPFAAALFARSAARSGAVERLIASTGSHIDARGVALYARLVRCRAHVTGVLGMMANWDIAPLARDLPRLDAALTLIAARGDRTVPAECSRRVARIVRGARLIELDGLGHLAHEEAPQRLAALIDEAVR</sequence>
<dbReference type="NCBIfam" id="TIGR03056">
    <property type="entry name" value="bchO_mg_che_rel"/>
    <property type="match status" value="1"/>
</dbReference>
<feature type="domain" description="AB hydrolase-1" evidence="1">
    <location>
        <begin position="43"/>
        <end position="283"/>
    </location>
</feature>
<evidence type="ECO:0000313" key="3">
    <source>
        <dbReference type="Proteomes" id="UP000005019"/>
    </source>
</evidence>
<keyword evidence="3" id="KW-1185">Reference proteome</keyword>
<dbReference type="RefSeq" id="WP_008064746.1">
    <property type="nucleotide sequence ID" value="NZ_AFHG01000059.1"/>
</dbReference>
<dbReference type="Gene3D" id="3.40.50.1820">
    <property type="entry name" value="alpha/beta hydrolase"/>
    <property type="match status" value="1"/>
</dbReference>
<dbReference type="STRING" id="1000565.METUNv1_03948"/>
<dbReference type="AlphaFoldDB" id="F5RHZ8"/>
<dbReference type="PRINTS" id="PR00111">
    <property type="entry name" value="ABHYDROLASE"/>
</dbReference>
<dbReference type="SUPFAM" id="SSF53474">
    <property type="entry name" value="alpha/beta-Hydrolases"/>
    <property type="match status" value="1"/>
</dbReference>
<dbReference type="InterPro" id="IPR000073">
    <property type="entry name" value="AB_hydrolase_1"/>
</dbReference>
<dbReference type="ESTHER" id="metuf-f5rhz8">
    <property type="family name" value="Mg-chelatase_BchO"/>
</dbReference>
<gene>
    <name evidence="2" type="ORF">METUNv1_03948</name>
</gene>
<reference evidence="2 3" key="1">
    <citation type="journal article" date="2011" name="J. Bacteriol.">
        <title>Genome sequence of Methyloversatilis universalis FAM5T, a methylotrophic representative of the order Rhodocyclales.</title>
        <authorList>
            <person name="Kittichotirat W."/>
            <person name="Good N.M."/>
            <person name="Hall R."/>
            <person name="Bringel F."/>
            <person name="Lajus A."/>
            <person name="Medigue C."/>
            <person name="Smalley N.E."/>
            <person name="Beck D."/>
            <person name="Bumgarner R."/>
            <person name="Vuilleumier S."/>
            <person name="Kalyuzhnaya M.G."/>
        </authorList>
    </citation>
    <scope>NUCLEOTIDE SEQUENCE [LARGE SCALE GENOMIC DNA]</scope>
    <source>
        <strain evidence="3">ATCC BAA-1314 / JCM 13912 / FAM5</strain>
    </source>
</reference>
<dbReference type="EMBL" id="AFHG01000059">
    <property type="protein sequence ID" value="EGK69980.1"/>
    <property type="molecule type" value="Genomic_DNA"/>
</dbReference>
<proteinExistence type="predicted"/>
<organism evidence="2 3">
    <name type="scientific">Methyloversatilis universalis (strain ATCC BAA-1314 / DSM 25237 / JCM 13912 / CCUG 52030 / FAM5)</name>
    <dbReference type="NCBI Taxonomy" id="1000565"/>
    <lineage>
        <taxon>Bacteria</taxon>
        <taxon>Pseudomonadati</taxon>
        <taxon>Pseudomonadota</taxon>
        <taxon>Betaproteobacteria</taxon>
        <taxon>Nitrosomonadales</taxon>
        <taxon>Sterolibacteriaceae</taxon>
        <taxon>Methyloversatilis</taxon>
    </lineage>
</organism>
<dbReference type="InterPro" id="IPR017497">
    <property type="entry name" value="BchO"/>
</dbReference>
<dbReference type="Pfam" id="PF12697">
    <property type="entry name" value="Abhydrolase_6"/>
    <property type="match status" value="1"/>
</dbReference>
<evidence type="ECO:0000313" key="2">
    <source>
        <dbReference type="EMBL" id="EGK69980.1"/>
    </source>
</evidence>
<protein>
    <submittedName>
        <fullName evidence="2">Magnesium-chelatase 30 kDa subunit</fullName>
    </submittedName>
</protein>
<dbReference type="Proteomes" id="UP000005019">
    <property type="component" value="Unassembled WGS sequence"/>
</dbReference>
<dbReference type="PANTHER" id="PTHR43689">
    <property type="entry name" value="HYDROLASE"/>
    <property type="match status" value="1"/>
</dbReference>
<dbReference type="InterPro" id="IPR029058">
    <property type="entry name" value="AB_hydrolase_fold"/>
</dbReference>
<accession>F5RHZ8</accession>
<name>F5RHZ8_METUF</name>
<dbReference type="eggNOG" id="COG2267">
    <property type="taxonomic scope" value="Bacteria"/>
</dbReference>